<dbReference type="EMBL" id="WWVQ01000009">
    <property type="protein sequence ID" value="MZL32651.1"/>
    <property type="molecule type" value="Genomic_DNA"/>
</dbReference>
<keyword evidence="1" id="KW-0472">Membrane</keyword>
<dbReference type="PANTHER" id="PTHR37804">
    <property type="entry name" value="CDAA REGULATORY PROTEIN CDAR"/>
    <property type="match status" value="1"/>
</dbReference>
<dbReference type="InterPro" id="IPR012505">
    <property type="entry name" value="YbbR"/>
</dbReference>
<dbReference type="Proteomes" id="UP000477156">
    <property type="component" value="Unassembled WGS sequence"/>
</dbReference>
<proteinExistence type="predicted"/>
<dbReference type="eggNOG" id="COG4856">
    <property type="taxonomic scope" value="Bacteria"/>
</dbReference>
<dbReference type="RefSeq" id="WP_008706136.1">
    <property type="nucleotide sequence ID" value="NZ_BTHH01000002.1"/>
</dbReference>
<evidence type="ECO:0000313" key="7">
    <source>
        <dbReference type="Proteomes" id="UP000477285"/>
    </source>
</evidence>
<keyword evidence="1" id="KW-1133">Transmembrane helix</keyword>
<dbReference type="Proteomes" id="UP000477285">
    <property type="component" value="Unassembled WGS sequence"/>
</dbReference>
<evidence type="ECO:0000313" key="6">
    <source>
        <dbReference type="Proteomes" id="UP000477156"/>
    </source>
</evidence>
<dbReference type="PANTHER" id="PTHR37804:SF1">
    <property type="entry name" value="CDAA REGULATORY PROTEIN CDAR"/>
    <property type="match status" value="1"/>
</dbReference>
<feature type="transmembrane region" description="Helical" evidence="1">
    <location>
        <begin position="12"/>
        <end position="30"/>
    </location>
</feature>
<sequence length="440" mass="48103">MKKRKITDNIPLKIMSVAIAVVLWLIVVNIDNPTGTNYYTLNDVELINKEYVESSDTIGKMCMPEQNQDSIKVAITATKKIRDKIKVTDISAVADLQQAVSLDTNPVMVPITVTCSVPGVSPSDIKVTPQNLSVNLDEKETQEFVVNVSRGDTKPGKDYEVGSLTASPEKVRITGPKTLINKIDKVNASIELDGNTEDFTQDVNLTIIDKNQEVLTDSEMNSLRIENNAKVTVTAKLWKIRQGVQISADYVGTPAEGYQVGAVRTVPDTISVAGSAEGLESLADNNNVITIPEDSIDISGESEDVEKKISLTNLLPDNVKLTSDSSEDVWVTVSILPAGSREFEFPTKNIEVKNKPKDLQVTFETAQIEVRIKSDNKDLDDLNNDKDIKASIDLDGKKEGSYEVPVEIVLPDGYETVEDVTTEVVISSGTAVDDSKENKE</sequence>
<evidence type="ECO:0000313" key="5">
    <source>
        <dbReference type="Proteomes" id="UP000095431"/>
    </source>
</evidence>
<dbReference type="GeneID" id="75077433"/>
<dbReference type="InterPro" id="IPR053154">
    <property type="entry name" value="c-di-AMP_regulator"/>
</dbReference>
<dbReference type="AlphaFoldDB" id="A0A173YA35"/>
<evidence type="ECO:0000256" key="1">
    <source>
        <dbReference type="SAM" id="Phobius"/>
    </source>
</evidence>
<accession>A0A173YA35</accession>
<dbReference type="Gene3D" id="2.170.120.40">
    <property type="entry name" value="YbbR-like domain"/>
    <property type="match status" value="2"/>
</dbReference>
<reference evidence="2 5" key="1">
    <citation type="submission" date="2015-09" db="EMBL/GenBank/DDBJ databases">
        <authorList>
            <consortium name="Pathogen Informatics"/>
        </authorList>
    </citation>
    <scope>NUCLEOTIDE SEQUENCE [LARGE SCALE GENOMIC DNA]</scope>
    <source>
        <strain evidence="2 5">2789STDY5834863</strain>
    </source>
</reference>
<gene>
    <name evidence="2" type="ORF">ERS852478_00611</name>
    <name evidence="4" type="ORF">GT712_08495</name>
    <name evidence="3" type="ORF">GT728_05380</name>
</gene>
<name>A0A173YA35_9FIRM</name>
<keyword evidence="1" id="KW-0812">Transmembrane</keyword>
<dbReference type="EMBL" id="CYZN01000003">
    <property type="protein sequence ID" value="CUN61002.1"/>
    <property type="molecule type" value="Genomic_DNA"/>
</dbReference>
<organism evidence="2 5">
    <name type="scientific">Blautia wexlerae</name>
    <dbReference type="NCBI Taxonomy" id="418240"/>
    <lineage>
        <taxon>Bacteria</taxon>
        <taxon>Bacillati</taxon>
        <taxon>Bacillota</taxon>
        <taxon>Clostridia</taxon>
        <taxon>Lachnospirales</taxon>
        <taxon>Lachnospiraceae</taxon>
        <taxon>Blautia</taxon>
    </lineage>
</organism>
<protein>
    <submittedName>
        <fullName evidence="2">Uncharacterized protein conserved in bacteria</fullName>
    </submittedName>
</protein>
<evidence type="ECO:0000313" key="3">
    <source>
        <dbReference type="EMBL" id="MZL32651.1"/>
    </source>
</evidence>
<dbReference type="EMBL" id="WWVF01000014">
    <property type="protein sequence ID" value="MZS89109.1"/>
    <property type="molecule type" value="Genomic_DNA"/>
</dbReference>
<dbReference type="Pfam" id="PF07949">
    <property type="entry name" value="YbbR"/>
    <property type="match status" value="2"/>
</dbReference>
<evidence type="ECO:0000313" key="4">
    <source>
        <dbReference type="EMBL" id="MZS89109.1"/>
    </source>
</evidence>
<dbReference type="Gene3D" id="2.170.120.30">
    <property type="match status" value="2"/>
</dbReference>
<reference evidence="6 7" key="2">
    <citation type="journal article" date="2019" name="Nat. Med.">
        <title>A library of human gut bacterial isolates paired with longitudinal multiomics data enables mechanistic microbiome research.</title>
        <authorList>
            <person name="Poyet M."/>
            <person name="Groussin M."/>
            <person name="Gibbons S.M."/>
            <person name="Avila-Pacheco J."/>
            <person name="Jiang X."/>
            <person name="Kearney S.M."/>
            <person name="Perrotta A.R."/>
            <person name="Berdy B."/>
            <person name="Zhao S."/>
            <person name="Lieberman T.D."/>
            <person name="Swanson P.K."/>
            <person name="Smith M."/>
            <person name="Roesemann S."/>
            <person name="Alexander J.E."/>
            <person name="Rich S.A."/>
            <person name="Livny J."/>
            <person name="Vlamakis H."/>
            <person name="Clish C."/>
            <person name="Bullock K."/>
            <person name="Deik A."/>
            <person name="Scott J."/>
            <person name="Pierce K.A."/>
            <person name="Xavier R.J."/>
            <person name="Alm E.J."/>
        </authorList>
    </citation>
    <scope>NUCLEOTIDE SEQUENCE [LARGE SCALE GENOMIC DNA]</scope>
    <source>
        <strain evidence="3 7">BIOML-A1</strain>
        <strain evidence="4 6">BIOML-A12</strain>
    </source>
</reference>
<dbReference type="Proteomes" id="UP000095431">
    <property type="component" value="Unassembled WGS sequence"/>
</dbReference>
<evidence type="ECO:0000313" key="2">
    <source>
        <dbReference type="EMBL" id="CUN61002.1"/>
    </source>
</evidence>